<accession>R4KK92</accession>
<gene>
    <name evidence="7" type="ORF">Desgi_1482</name>
</gene>
<evidence type="ECO:0000256" key="1">
    <source>
        <dbReference type="ARBA" id="ARBA00006594"/>
    </source>
</evidence>
<keyword evidence="2 7" id="KW-0489">Methyltransferase</keyword>
<dbReference type="STRING" id="767817.Desgi_1482"/>
<keyword evidence="8" id="KW-1185">Reference proteome</keyword>
<dbReference type="REBASE" id="64862">
    <property type="entry name" value="M.Dgi7213ORF1480P"/>
</dbReference>
<dbReference type="InterPro" id="IPR002295">
    <property type="entry name" value="N4/N6-MTase_EcoPI_Mod-like"/>
</dbReference>
<dbReference type="EMBL" id="CP003273">
    <property type="protein sequence ID" value="AGL00970.1"/>
    <property type="molecule type" value="Genomic_DNA"/>
</dbReference>
<dbReference type="SUPFAM" id="SSF53335">
    <property type="entry name" value="S-adenosyl-L-methionine-dependent methyltransferases"/>
    <property type="match status" value="1"/>
</dbReference>
<dbReference type="PROSITE" id="PS00092">
    <property type="entry name" value="N6_MTASE"/>
    <property type="match status" value="1"/>
</dbReference>
<dbReference type="Gene3D" id="3.40.50.150">
    <property type="entry name" value="Vaccinia Virus protein VP39"/>
    <property type="match status" value="1"/>
</dbReference>
<evidence type="ECO:0000256" key="3">
    <source>
        <dbReference type="ARBA" id="ARBA00022679"/>
    </source>
</evidence>
<keyword evidence="4" id="KW-0949">S-adenosyl-L-methionine</keyword>
<dbReference type="GO" id="GO:0008170">
    <property type="term" value="F:N-methyltransferase activity"/>
    <property type="evidence" value="ECO:0007669"/>
    <property type="project" value="InterPro"/>
</dbReference>
<proteinExistence type="inferred from homology"/>
<protein>
    <submittedName>
        <fullName evidence="7">Adenine specific DNA methylase Mod</fullName>
    </submittedName>
</protein>
<evidence type="ECO:0000313" key="7">
    <source>
        <dbReference type="EMBL" id="AGL00970.1"/>
    </source>
</evidence>
<name>R4KK92_9FIRM</name>
<keyword evidence="3" id="KW-0808">Transferase</keyword>
<dbReference type="PIRSF" id="PIRSF015855">
    <property type="entry name" value="TypeIII_Mtase_mKpnI"/>
    <property type="match status" value="1"/>
</dbReference>
<evidence type="ECO:0000256" key="2">
    <source>
        <dbReference type="ARBA" id="ARBA00022603"/>
    </source>
</evidence>
<comment type="similarity">
    <text evidence="1">Belongs to the N(4)/N(6)-methyltransferase family.</text>
</comment>
<dbReference type="PRINTS" id="PR00506">
    <property type="entry name" value="D21N6MTFRASE"/>
</dbReference>
<dbReference type="InterPro" id="IPR029063">
    <property type="entry name" value="SAM-dependent_MTases_sf"/>
</dbReference>
<keyword evidence="5" id="KW-0680">Restriction system</keyword>
<dbReference type="GO" id="GO:0009307">
    <property type="term" value="P:DNA restriction-modification system"/>
    <property type="evidence" value="ECO:0007669"/>
    <property type="project" value="UniProtKB-KW"/>
</dbReference>
<dbReference type="InterPro" id="IPR002941">
    <property type="entry name" value="DNA_methylase_N4/N6"/>
</dbReference>
<dbReference type="HOGENOM" id="CLU_020164_2_1_9"/>
<evidence type="ECO:0000256" key="4">
    <source>
        <dbReference type="ARBA" id="ARBA00022691"/>
    </source>
</evidence>
<organism evidence="7 8">
    <name type="scientific">Desulfoscipio gibsoniae DSM 7213</name>
    <dbReference type="NCBI Taxonomy" id="767817"/>
    <lineage>
        <taxon>Bacteria</taxon>
        <taxon>Bacillati</taxon>
        <taxon>Bacillota</taxon>
        <taxon>Clostridia</taxon>
        <taxon>Eubacteriales</taxon>
        <taxon>Desulfallaceae</taxon>
        <taxon>Desulfoscipio</taxon>
    </lineage>
</organism>
<dbReference type="Proteomes" id="UP000013520">
    <property type="component" value="Chromosome"/>
</dbReference>
<evidence type="ECO:0000256" key="5">
    <source>
        <dbReference type="ARBA" id="ARBA00022747"/>
    </source>
</evidence>
<reference evidence="7 8" key="1">
    <citation type="submission" date="2012-01" db="EMBL/GenBank/DDBJ databases">
        <title>Complete sequence of Desulfotomaculum gibsoniae DSM 7213.</title>
        <authorList>
            <consortium name="US DOE Joint Genome Institute"/>
            <person name="Lucas S."/>
            <person name="Han J."/>
            <person name="Lapidus A."/>
            <person name="Cheng J.-F."/>
            <person name="Goodwin L."/>
            <person name="Pitluck S."/>
            <person name="Peters L."/>
            <person name="Ovchinnikova G."/>
            <person name="Teshima H."/>
            <person name="Detter J.C."/>
            <person name="Han C."/>
            <person name="Tapia R."/>
            <person name="Land M."/>
            <person name="Hauser L."/>
            <person name="Kyrpides N."/>
            <person name="Ivanova N."/>
            <person name="Pagani I."/>
            <person name="Parshina S."/>
            <person name="Plugge C."/>
            <person name="Muyzer G."/>
            <person name="Kuever J."/>
            <person name="Ivanova A."/>
            <person name="Nazina T."/>
            <person name="Klenk H.-P."/>
            <person name="Brambilla E."/>
            <person name="Spring S."/>
            <person name="Stams A.F."/>
            <person name="Woyke T."/>
        </authorList>
    </citation>
    <scope>NUCLEOTIDE SEQUENCE [LARGE SCALE GENOMIC DNA]</scope>
    <source>
        <strain evidence="7 8">DSM 7213</strain>
    </source>
</reference>
<dbReference type="Pfam" id="PF01555">
    <property type="entry name" value="N6_N4_Mtase"/>
    <property type="match status" value="1"/>
</dbReference>
<dbReference type="GO" id="GO:0003677">
    <property type="term" value="F:DNA binding"/>
    <property type="evidence" value="ECO:0007669"/>
    <property type="project" value="InterPro"/>
</dbReference>
<evidence type="ECO:0000259" key="6">
    <source>
        <dbReference type="Pfam" id="PF01555"/>
    </source>
</evidence>
<dbReference type="AlphaFoldDB" id="R4KK92"/>
<evidence type="ECO:0000313" key="8">
    <source>
        <dbReference type="Proteomes" id="UP000013520"/>
    </source>
</evidence>
<dbReference type="InterPro" id="IPR002052">
    <property type="entry name" value="DNA_methylase_N6_adenine_CS"/>
</dbReference>
<dbReference type="eggNOG" id="COG2189">
    <property type="taxonomic scope" value="Bacteria"/>
</dbReference>
<dbReference type="KEGG" id="dgi:Desgi_1482"/>
<feature type="domain" description="DNA methylase N-4/N-6" evidence="6">
    <location>
        <begin position="45"/>
        <end position="383"/>
    </location>
</feature>
<dbReference type="GO" id="GO:0032259">
    <property type="term" value="P:methylation"/>
    <property type="evidence" value="ECO:0007669"/>
    <property type="project" value="UniProtKB-KW"/>
</dbReference>
<sequence>MHGFCNLYRIFHASYFDKYAPKSLILLGFCLVQQVLFRNSYYSKIKMIYIDPPYNTGNDFIYKDNFSISQEENAVLEGDLNQAGDRLIVNQKSNGRYHSNWLSMMYPRLKVAKDLLREDGVIFISTDDNEVNNLRKLCDEIFGQENFIGLFIINSSPSAIDYGHIAKMHDYALFYAKNMQETTTQQLPDENKNFKYVDEIGPFNLYPLYHGNVAFNPKTRPNLFYPFYLNPFNKDDNGFYEIGLEKKDGWVDVYPVVSKKDNIQHVWRWSKIKAIPELNREIVGYKTAEGEFRIVQKTRLTGKVIRSLQIDKEVSSRRGTAEVEKIFGKKLFPFPKPIELIERFISIGMEDNDIILDFFAGSATTAHAVMQLNAKDGGNRKFIMVQLPEPCEEKSEAFKGGFKNISEIGKERIRKAGEKIKKENKDKVDKESIENLDVGFKVFRTADTNIRWFSEAIKSDIFDYDQTMSEKDKLDFNPGYTDIDVVYEILLRHRDIPLSTNVEKLSSIGERTYIFADTVVVCLEENVTETIIDKIAAIEPMPTKVIFRDSAFEDNISLKTNSMLRLEAQMKKNSGIEKKAYRVEFI</sequence>